<accession>A0A6V8NE45</accession>
<sequence length="418" mass="46459">MLLNLYDRSFLHTKTQEGSSTYDSNPSTIWQHLRKQNWTFDRDPFNVNQIGHPYQGATMYGIARSAGLNFWESLIYSNLGSFTWEMAGETSRPSINDLITTGNSGSLLGEALFRMSQLVLQEDAPRPDAWHEAGAALLSPPTGFNRWAFGEWFKPIFPSHDPALFWRTRLGASVSGNGRQAAVLDFQMSYGLPGKPGYTYRRPFDYFDFQIGGLSEAQNPISYVLLRGLLVGRDYHVGENYRGIWGIYGGYDYLSPTNFRVSTTALSLGTTGQYWMAPAIALQGTVLGGFGFGAAGKTPVDLGMRDYHYGATPQVLLALRMLFANRAALELIGRGYYVSGTGSDDAEGYEQIARINTGFTVRVFRRHGIGLQFVESLRYAHYGSLPRSKQADGTISLVYTFLGDSHLGAVEWRDLGSR</sequence>
<evidence type="ECO:0000313" key="3">
    <source>
        <dbReference type="Proteomes" id="UP000587586"/>
    </source>
</evidence>
<evidence type="ECO:0000313" key="2">
    <source>
        <dbReference type="EMBL" id="GFO69843.1"/>
    </source>
</evidence>
<dbReference type="Pfam" id="PF13084">
    <property type="entry name" value="DUF3943"/>
    <property type="match status" value="1"/>
</dbReference>
<organism evidence="2 3">
    <name type="scientific">Geomonas limicola</name>
    <dbReference type="NCBI Taxonomy" id="2740186"/>
    <lineage>
        <taxon>Bacteria</taxon>
        <taxon>Pseudomonadati</taxon>
        <taxon>Thermodesulfobacteriota</taxon>
        <taxon>Desulfuromonadia</taxon>
        <taxon>Geobacterales</taxon>
        <taxon>Geobacteraceae</taxon>
        <taxon>Geomonas</taxon>
    </lineage>
</organism>
<dbReference type="EMBL" id="BLXZ01000007">
    <property type="protein sequence ID" value="GFO69843.1"/>
    <property type="molecule type" value="Genomic_DNA"/>
</dbReference>
<protein>
    <recommendedName>
        <fullName evidence="1">DUF3943 domain-containing protein</fullName>
    </recommendedName>
</protein>
<feature type="domain" description="DUF3943" evidence="1">
    <location>
        <begin position="38"/>
        <end position="140"/>
    </location>
</feature>
<evidence type="ECO:0000259" key="1">
    <source>
        <dbReference type="Pfam" id="PF13084"/>
    </source>
</evidence>
<gene>
    <name evidence="2" type="ORF">GMLC_34220</name>
</gene>
<dbReference type="InterPro" id="IPR025079">
    <property type="entry name" value="DUF3943"/>
</dbReference>
<comment type="caution">
    <text evidence="2">The sequence shown here is derived from an EMBL/GenBank/DDBJ whole genome shotgun (WGS) entry which is preliminary data.</text>
</comment>
<dbReference type="AlphaFoldDB" id="A0A6V8NE45"/>
<keyword evidence="3" id="KW-1185">Reference proteome</keyword>
<proteinExistence type="predicted"/>
<dbReference type="Proteomes" id="UP000587586">
    <property type="component" value="Unassembled WGS sequence"/>
</dbReference>
<name>A0A6V8NE45_9BACT</name>
<reference evidence="3" key="1">
    <citation type="submission" date="2020-06" db="EMBL/GenBank/DDBJ databases">
        <title>Draft genomic sequecing of Geomonas sp. Red745.</title>
        <authorList>
            <person name="Itoh H."/>
            <person name="Xu Z.X."/>
            <person name="Ushijima N."/>
            <person name="Masuda Y."/>
            <person name="Shiratori Y."/>
            <person name="Senoo K."/>
        </authorList>
    </citation>
    <scope>NUCLEOTIDE SEQUENCE [LARGE SCALE GENOMIC DNA]</scope>
    <source>
        <strain evidence="3">Red745</strain>
    </source>
</reference>